<dbReference type="GO" id="GO:0051301">
    <property type="term" value="P:cell division"/>
    <property type="evidence" value="ECO:0007669"/>
    <property type="project" value="UniProtKB-UniRule"/>
</dbReference>
<name>A0A4T0WY13_9ASCO</name>
<feature type="domain" description="Cdc6/ORC1-like ATPase lid" evidence="5">
    <location>
        <begin position="307"/>
        <end position="369"/>
    </location>
</feature>
<evidence type="ECO:0000313" key="6">
    <source>
        <dbReference type="EMBL" id="TID19809.1"/>
    </source>
</evidence>
<dbReference type="InterPro" id="IPR054425">
    <property type="entry name" value="Cdc6_ORC1-like_ATPase_lid"/>
</dbReference>
<dbReference type="GO" id="GO:0033314">
    <property type="term" value="P:mitotic DNA replication checkpoint signaling"/>
    <property type="evidence" value="ECO:0007669"/>
    <property type="project" value="TreeGrafter"/>
</dbReference>
<dbReference type="AlphaFoldDB" id="A0A4T0WY13"/>
<dbReference type="Gene3D" id="1.10.8.60">
    <property type="match status" value="1"/>
</dbReference>
<comment type="caution">
    <text evidence="6">The sequence shown here is derived from an EMBL/GenBank/DDBJ whole genome shotgun (WGS) entry which is preliminary data.</text>
</comment>
<dbReference type="InterPro" id="IPR049945">
    <property type="entry name" value="AAA_22"/>
</dbReference>
<keyword evidence="7" id="KW-1185">Reference proteome</keyword>
<reference evidence="6 7" key="1">
    <citation type="journal article" date="2019" name="Front. Genet.">
        <title>Whole-Genome Sequencing of the Opportunistic Yeast Pathogen Candida inconspicua Uncovers Its Hybrid Origin.</title>
        <authorList>
            <person name="Mixao V."/>
            <person name="Hansen A.P."/>
            <person name="Saus E."/>
            <person name="Boekhout T."/>
            <person name="Lass-Florl C."/>
            <person name="Gabaldon T."/>
        </authorList>
    </citation>
    <scope>NUCLEOTIDE SEQUENCE [LARGE SCALE GENOMIC DNA]</scope>
    <source>
        <strain evidence="6 7">CBS 180</strain>
    </source>
</reference>
<dbReference type="InterPro" id="IPR016314">
    <property type="entry name" value="Cdc6/18"/>
</dbReference>
<dbReference type="GO" id="GO:0006270">
    <property type="term" value="P:DNA replication initiation"/>
    <property type="evidence" value="ECO:0007669"/>
    <property type="project" value="UniProtKB-UniRule"/>
</dbReference>
<dbReference type="InterPro" id="IPR027417">
    <property type="entry name" value="P-loop_NTPase"/>
</dbReference>
<protein>
    <recommendedName>
        <fullName evidence="3">Cell division control protein</fullName>
    </recommendedName>
</protein>
<dbReference type="GO" id="GO:0005634">
    <property type="term" value="C:nucleus"/>
    <property type="evidence" value="ECO:0007669"/>
    <property type="project" value="TreeGrafter"/>
</dbReference>
<accession>A0A4T0WY13</accession>
<dbReference type="SUPFAM" id="SSF52540">
    <property type="entry name" value="P-loop containing nucleoside triphosphate hydrolases"/>
    <property type="match status" value="1"/>
</dbReference>
<feature type="domain" description="ORC1/DEAH AAA+ ATPase" evidence="4">
    <location>
        <begin position="135"/>
        <end position="278"/>
    </location>
</feature>
<dbReference type="GO" id="GO:0003688">
    <property type="term" value="F:DNA replication origin binding"/>
    <property type="evidence" value="ECO:0007669"/>
    <property type="project" value="TreeGrafter"/>
</dbReference>
<dbReference type="Pfam" id="PF22606">
    <property type="entry name" value="Cdc6-ORC-like_ATPase_lid"/>
    <property type="match status" value="1"/>
</dbReference>
<dbReference type="PANTHER" id="PTHR10763">
    <property type="entry name" value="CELL DIVISION CONTROL PROTEIN 6-RELATED"/>
    <property type="match status" value="1"/>
</dbReference>
<dbReference type="Pfam" id="PF13401">
    <property type="entry name" value="AAA_22"/>
    <property type="match status" value="1"/>
</dbReference>
<evidence type="ECO:0000259" key="4">
    <source>
        <dbReference type="Pfam" id="PF13401"/>
    </source>
</evidence>
<evidence type="ECO:0000259" key="5">
    <source>
        <dbReference type="Pfam" id="PF22606"/>
    </source>
</evidence>
<dbReference type="Gene3D" id="3.40.50.300">
    <property type="entry name" value="P-loop containing nucleotide triphosphate hydrolases"/>
    <property type="match status" value="1"/>
</dbReference>
<dbReference type="EMBL" id="SELW01000594">
    <property type="protein sequence ID" value="TID19809.1"/>
    <property type="molecule type" value="Genomic_DNA"/>
</dbReference>
<dbReference type="Proteomes" id="UP000307173">
    <property type="component" value="Unassembled WGS sequence"/>
</dbReference>
<gene>
    <name evidence="6" type="ORF">CANINC_003692</name>
</gene>
<keyword evidence="2" id="KW-0235">DNA replication</keyword>
<dbReference type="OrthoDB" id="1926878at2759"/>
<evidence type="ECO:0000313" key="7">
    <source>
        <dbReference type="Proteomes" id="UP000307173"/>
    </source>
</evidence>
<evidence type="ECO:0000256" key="2">
    <source>
        <dbReference type="ARBA" id="ARBA00022705"/>
    </source>
</evidence>
<dbReference type="PIRSF" id="PIRSF001767">
    <property type="entry name" value="Cdc6"/>
    <property type="match status" value="1"/>
</dbReference>
<dbReference type="GO" id="GO:0016887">
    <property type="term" value="F:ATP hydrolysis activity"/>
    <property type="evidence" value="ECO:0007669"/>
    <property type="project" value="InterPro"/>
</dbReference>
<proteinExistence type="inferred from homology"/>
<evidence type="ECO:0000256" key="3">
    <source>
        <dbReference type="PIRNR" id="PIRNR001767"/>
    </source>
</evidence>
<dbReference type="InterPro" id="IPR050311">
    <property type="entry name" value="ORC1/CDC6"/>
</dbReference>
<sequence>MTNISYSVKRSSSLLVDENEEQLHNERTQHYRKKPKVLQDSNFLGVLSPPTTPESGYKTVVLPKIALKSVVKDLQTTISNISEELKVSPYTKAKTLFLRSADPFVFNRHELVGREKEAATIECHLNDCLRTLRSSSIYVSGPPGTGKSAQINASIKKLTDSGTLLNKDSNIFLINECGINKKVRIVKFNCMSLSNPNELFKQIYFQVTGKLYNQNLSSSQLLKHFIKRKSTDCDFTILVLDELDNIIHKSQQLLFELFTWTSEMYEAEQKPNLLVIGIANALNLTDRFLPRLRANCISPKLIPFLPYTADQIKSVITNKLLSLMSNESTKLPPLVHPAAIQFCAKKAAATSGDLRRAFDIMYKSIDLFEQMITGPDIIRSIGKKPLSDLPKVMISQVVKVCSQCFNANFELKLKPLNLQQHIILAFIFKFEEKIEVESTKNAKSRYLKAQENTLTSFFNYYAEKCKYYDQFSSLKRPEFLEVITSLDIHGLVVLSQVGSSSNPKSSILNTSSMVNFDCYKATSNIPKSEFFKHIHDNSILKRIAYSSY</sequence>
<evidence type="ECO:0000256" key="1">
    <source>
        <dbReference type="ARBA" id="ARBA00006184"/>
    </source>
</evidence>
<dbReference type="PANTHER" id="PTHR10763:SF26">
    <property type="entry name" value="CELL DIVISION CONTROL PROTEIN 6 HOMOLOG"/>
    <property type="match status" value="1"/>
</dbReference>
<dbReference type="STRING" id="52247.A0A4T0WY13"/>
<organism evidence="6 7">
    <name type="scientific">Pichia inconspicua</name>
    <dbReference type="NCBI Taxonomy" id="52247"/>
    <lineage>
        <taxon>Eukaryota</taxon>
        <taxon>Fungi</taxon>
        <taxon>Dikarya</taxon>
        <taxon>Ascomycota</taxon>
        <taxon>Saccharomycotina</taxon>
        <taxon>Pichiomycetes</taxon>
        <taxon>Pichiales</taxon>
        <taxon>Pichiaceae</taxon>
        <taxon>Pichia</taxon>
    </lineage>
</organism>
<comment type="similarity">
    <text evidence="1 3">Belongs to the CDC6/cdc18 family.</text>
</comment>